<dbReference type="AlphaFoldDB" id="A0AAV4SX03"/>
<organism evidence="1 2">
    <name type="scientific">Caerostris extrusa</name>
    <name type="common">Bark spider</name>
    <name type="synonym">Caerostris bankana</name>
    <dbReference type="NCBI Taxonomy" id="172846"/>
    <lineage>
        <taxon>Eukaryota</taxon>
        <taxon>Metazoa</taxon>
        <taxon>Ecdysozoa</taxon>
        <taxon>Arthropoda</taxon>
        <taxon>Chelicerata</taxon>
        <taxon>Arachnida</taxon>
        <taxon>Araneae</taxon>
        <taxon>Araneomorphae</taxon>
        <taxon>Entelegynae</taxon>
        <taxon>Araneoidea</taxon>
        <taxon>Araneidae</taxon>
        <taxon>Caerostris</taxon>
    </lineage>
</organism>
<proteinExistence type="predicted"/>
<evidence type="ECO:0000313" key="1">
    <source>
        <dbReference type="EMBL" id="GIY37107.1"/>
    </source>
</evidence>
<dbReference type="EMBL" id="BPLR01010123">
    <property type="protein sequence ID" value="GIY37107.1"/>
    <property type="molecule type" value="Genomic_DNA"/>
</dbReference>
<gene>
    <name evidence="1" type="ORF">CEXT_327001</name>
</gene>
<evidence type="ECO:0000313" key="2">
    <source>
        <dbReference type="Proteomes" id="UP001054945"/>
    </source>
</evidence>
<dbReference type="Proteomes" id="UP001054945">
    <property type="component" value="Unassembled WGS sequence"/>
</dbReference>
<accession>A0AAV4SX03</accession>
<protein>
    <submittedName>
        <fullName evidence="1">Uncharacterized protein</fullName>
    </submittedName>
</protein>
<sequence length="88" mass="10083">MTTHHECFNLMGFFFISFHLDCRKPVAPDSKLLEIAENMFVVGFLHNKEIVVSRVIGDTFTHEVMSSIPNRWFVYTTRAPMLNTFGGG</sequence>
<keyword evidence="2" id="KW-1185">Reference proteome</keyword>
<comment type="caution">
    <text evidence="1">The sequence shown here is derived from an EMBL/GenBank/DDBJ whole genome shotgun (WGS) entry which is preliminary data.</text>
</comment>
<reference evidence="1 2" key="1">
    <citation type="submission" date="2021-06" db="EMBL/GenBank/DDBJ databases">
        <title>Caerostris extrusa draft genome.</title>
        <authorList>
            <person name="Kono N."/>
            <person name="Arakawa K."/>
        </authorList>
    </citation>
    <scope>NUCLEOTIDE SEQUENCE [LARGE SCALE GENOMIC DNA]</scope>
</reference>
<name>A0AAV4SX03_CAEEX</name>